<dbReference type="Proteomes" id="UP000279833">
    <property type="component" value="Unassembled WGS sequence"/>
</dbReference>
<proteinExistence type="predicted"/>
<reference evidence="4" key="1">
    <citation type="submission" date="2016-06" db="UniProtKB">
        <authorList>
            <consortium name="WormBaseParasite"/>
        </authorList>
    </citation>
    <scope>IDENTIFICATION</scope>
</reference>
<evidence type="ECO:0000256" key="1">
    <source>
        <dbReference type="SAM" id="Phobius"/>
    </source>
</evidence>
<dbReference type="WBParaSite" id="SCUD_0000575401-mRNA-1">
    <property type="protein sequence ID" value="SCUD_0000575401-mRNA-1"/>
    <property type="gene ID" value="SCUD_0000575401"/>
</dbReference>
<evidence type="ECO:0000313" key="2">
    <source>
        <dbReference type="EMBL" id="VDO98121.1"/>
    </source>
</evidence>
<reference evidence="2 3" key="2">
    <citation type="submission" date="2018-11" db="EMBL/GenBank/DDBJ databases">
        <authorList>
            <consortium name="Pathogen Informatics"/>
        </authorList>
    </citation>
    <scope>NUCLEOTIDE SEQUENCE [LARGE SCALE GENOMIC DNA]</scope>
    <source>
        <strain evidence="2">Dakar</strain>
        <strain evidence="3">Dakar, Senegal</strain>
    </source>
</reference>
<accession>A0A183JSR4</accession>
<keyword evidence="1" id="KW-0812">Transmembrane</keyword>
<evidence type="ECO:0000313" key="4">
    <source>
        <dbReference type="WBParaSite" id="SCUD_0000575401-mRNA-1"/>
    </source>
</evidence>
<gene>
    <name evidence="2" type="ORF">SCUD_LOCUS5754</name>
</gene>
<dbReference type="EMBL" id="UZAK01010219">
    <property type="protein sequence ID" value="VDO98121.1"/>
    <property type="molecule type" value="Genomic_DNA"/>
</dbReference>
<dbReference type="AlphaFoldDB" id="A0A183JSR4"/>
<keyword evidence="1" id="KW-0472">Membrane</keyword>
<feature type="transmembrane region" description="Helical" evidence="1">
    <location>
        <begin position="155"/>
        <end position="175"/>
    </location>
</feature>
<sequence length="183" mass="21615">MIIFYFQENILRNQDCTLSELFKHLLSNLFIQSRNINFKSYQYAEDFIQFPFISNVQENYQSFNFVKDSIIDLHDIIARLQSTDKSMELKNDSEEIRTFSTTDQCFKCIYSSYCTQFIPSKSSSLLSTTMNHLWHVQVCKTLYVLKIFARLRRNLVLRPLTVFFAIIIISVESIIELWTPVSS</sequence>
<keyword evidence="3" id="KW-1185">Reference proteome</keyword>
<organism evidence="4">
    <name type="scientific">Schistosoma curassoni</name>
    <dbReference type="NCBI Taxonomy" id="6186"/>
    <lineage>
        <taxon>Eukaryota</taxon>
        <taxon>Metazoa</taxon>
        <taxon>Spiralia</taxon>
        <taxon>Lophotrochozoa</taxon>
        <taxon>Platyhelminthes</taxon>
        <taxon>Trematoda</taxon>
        <taxon>Digenea</taxon>
        <taxon>Strigeidida</taxon>
        <taxon>Schistosomatoidea</taxon>
        <taxon>Schistosomatidae</taxon>
        <taxon>Schistosoma</taxon>
    </lineage>
</organism>
<protein>
    <submittedName>
        <fullName evidence="2 4">Uncharacterized protein</fullName>
    </submittedName>
</protein>
<evidence type="ECO:0000313" key="3">
    <source>
        <dbReference type="Proteomes" id="UP000279833"/>
    </source>
</evidence>
<keyword evidence="1" id="KW-1133">Transmembrane helix</keyword>
<name>A0A183JSR4_9TREM</name>